<dbReference type="Proteomes" id="UP001596398">
    <property type="component" value="Unassembled WGS sequence"/>
</dbReference>
<reference evidence="9 10" key="1">
    <citation type="journal article" date="2019" name="Int. J. Syst. Evol. Microbiol.">
        <title>The Global Catalogue of Microorganisms (GCM) 10K type strain sequencing project: providing services to taxonomists for standard genome sequencing and annotation.</title>
        <authorList>
            <consortium name="The Broad Institute Genomics Platform"/>
            <consortium name="The Broad Institute Genome Sequencing Center for Infectious Disease"/>
            <person name="Wu L."/>
            <person name="Ma J."/>
        </authorList>
    </citation>
    <scope>NUCLEOTIDE SEQUENCE [LARGE SCALE GENOMIC DNA]</scope>
    <source>
        <strain evidence="9 10">DT85</strain>
    </source>
</reference>
<dbReference type="InterPro" id="IPR003594">
    <property type="entry name" value="HATPase_dom"/>
</dbReference>
<evidence type="ECO:0000256" key="2">
    <source>
        <dbReference type="ARBA" id="ARBA00012438"/>
    </source>
</evidence>
<evidence type="ECO:0000256" key="5">
    <source>
        <dbReference type="ARBA" id="ARBA00022777"/>
    </source>
</evidence>
<evidence type="ECO:0000256" key="4">
    <source>
        <dbReference type="ARBA" id="ARBA00022741"/>
    </source>
</evidence>
<dbReference type="RefSeq" id="WP_276234046.1">
    <property type="nucleotide sequence ID" value="NZ_CP119802.1"/>
</dbReference>
<dbReference type="EMBL" id="JBHTAP010000001">
    <property type="protein sequence ID" value="MFC7235905.1"/>
    <property type="molecule type" value="Genomic_DNA"/>
</dbReference>
<accession>A0ABD5ZRD1</accession>
<keyword evidence="5 9" id="KW-0418">Kinase</keyword>
<gene>
    <name evidence="9" type="ORF">ACFQJ4_11315</name>
</gene>
<evidence type="ECO:0000313" key="9">
    <source>
        <dbReference type="EMBL" id="MFC7235905.1"/>
    </source>
</evidence>
<feature type="transmembrane region" description="Helical" evidence="7">
    <location>
        <begin position="41"/>
        <end position="58"/>
    </location>
</feature>
<evidence type="ECO:0000256" key="3">
    <source>
        <dbReference type="ARBA" id="ARBA00022679"/>
    </source>
</evidence>
<dbReference type="PANTHER" id="PTHR44936">
    <property type="entry name" value="SENSOR PROTEIN CREC"/>
    <property type="match status" value="1"/>
</dbReference>
<organism evidence="9 10">
    <name type="scientific">Halosegnis marinus</name>
    <dbReference type="NCBI Taxonomy" id="3034023"/>
    <lineage>
        <taxon>Archaea</taxon>
        <taxon>Methanobacteriati</taxon>
        <taxon>Methanobacteriota</taxon>
        <taxon>Stenosarchaea group</taxon>
        <taxon>Halobacteria</taxon>
        <taxon>Halobacteriales</taxon>
        <taxon>Natronomonadaceae</taxon>
        <taxon>Halosegnis</taxon>
    </lineage>
</organism>
<keyword evidence="10" id="KW-1185">Reference proteome</keyword>
<dbReference type="InterPro" id="IPR050980">
    <property type="entry name" value="2C_sensor_his_kinase"/>
</dbReference>
<dbReference type="AlphaFoldDB" id="A0ABD5ZRD1"/>
<keyword evidence="7" id="KW-0472">Membrane</keyword>
<dbReference type="EC" id="2.7.13.3" evidence="2"/>
<feature type="transmembrane region" description="Helical" evidence="7">
    <location>
        <begin position="101"/>
        <end position="119"/>
    </location>
</feature>
<dbReference type="PROSITE" id="PS50109">
    <property type="entry name" value="HIS_KIN"/>
    <property type="match status" value="1"/>
</dbReference>
<evidence type="ECO:0000256" key="1">
    <source>
        <dbReference type="ARBA" id="ARBA00000085"/>
    </source>
</evidence>
<comment type="caution">
    <text evidence="9">The sequence shown here is derived from an EMBL/GenBank/DDBJ whole genome shotgun (WGS) entry which is preliminary data.</text>
</comment>
<dbReference type="GO" id="GO:0004673">
    <property type="term" value="F:protein histidine kinase activity"/>
    <property type="evidence" value="ECO:0007669"/>
    <property type="project" value="UniProtKB-EC"/>
</dbReference>
<keyword evidence="3" id="KW-0808">Transferase</keyword>
<keyword evidence="4" id="KW-0547">Nucleotide-binding</keyword>
<dbReference type="InterPro" id="IPR005467">
    <property type="entry name" value="His_kinase_dom"/>
</dbReference>
<evidence type="ECO:0000256" key="6">
    <source>
        <dbReference type="ARBA" id="ARBA00022840"/>
    </source>
</evidence>
<dbReference type="Gene3D" id="3.30.565.10">
    <property type="entry name" value="Histidine kinase-like ATPase, C-terminal domain"/>
    <property type="match status" value="1"/>
</dbReference>
<proteinExistence type="predicted"/>
<evidence type="ECO:0000259" key="8">
    <source>
        <dbReference type="PROSITE" id="PS50109"/>
    </source>
</evidence>
<dbReference type="CDD" id="cd16936">
    <property type="entry name" value="HATPase_RsbW-like"/>
    <property type="match status" value="1"/>
</dbReference>
<dbReference type="SUPFAM" id="SSF55874">
    <property type="entry name" value="ATPase domain of HSP90 chaperone/DNA topoisomerase II/histidine kinase"/>
    <property type="match status" value="1"/>
</dbReference>
<protein>
    <recommendedName>
        <fullName evidence="2">histidine kinase</fullName>
        <ecNumber evidence="2">2.7.13.3</ecNumber>
    </recommendedName>
</protein>
<feature type="domain" description="Histidine kinase" evidence="8">
    <location>
        <begin position="145"/>
        <end position="339"/>
    </location>
</feature>
<sequence length="339" mass="34652">MHRRRPWWLAGPLLAALSVGGYALATVAYGGGRTMPGPVEPAVVGVAALALVAGGVVTRRDIEPEAARYAALWGVAGGSLLAATSAVLISGDAVLDPQAAAQGVAVAAALGAVGGLYLGRARGRSVGATRTVAAQRDAFLFMNRMLRHHVLNGLNVIDGAAGMLADGTGTRAEHVDSIRSRSDAIARLVADARVVSDTLAGERVSVPTDVVPLVEQEVGALEARYPHATVSLDTPASATAAGGEFLAVVFEHLLSNAVVHNDGDAPRVWVTVRDRGRGIDVVVRDDGPGIDADAPFDPSRDPDGGFGLYLVNTLVTAAGGDVRVENDGGACVTVELRAG</sequence>
<dbReference type="SMART" id="SM00387">
    <property type="entry name" value="HATPase_c"/>
    <property type="match status" value="1"/>
</dbReference>
<keyword evidence="7" id="KW-1133">Transmembrane helix</keyword>
<dbReference type="InterPro" id="IPR036890">
    <property type="entry name" value="HATPase_C_sf"/>
</dbReference>
<evidence type="ECO:0000313" key="10">
    <source>
        <dbReference type="Proteomes" id="UP001596398"/>
    </source>
</evidence>
<dbReference type="GO" id="GO:0005524">
    <property type="term" value="F:ATP binding"/>
    <property type="evidence" value="ECO:0007669"/>
    <property type="project" value="UniProtKB-KW"/>
</dbReference>
<keyword evidence="6" id="KW-0067">ATP-binding</keyword>
<name>A0ABD5ZRD1_9EURY</name>
<evidence type="ECO:0000256" key="7">
    <source>
        <dbReference type="SAM" id="Phobius"/>
    </source>
</evidence>
<dbReference type="GeneID" id="79267606"/>
<dbReference type="PANTHER" id="PTHR44936:SF10">
    <property type="entry name" value="SENSOR PROTEIN RSTB"/>
    <property type="match status" value="1"/>
</dbReference>
<dbReference type="Pfam" id="PF02518">
    <property type="entry name" value="HATPase_c"/>
    <property type="match status" value="1"/>
</dbReference>
<feature type="transmembrane region" description="Helical" evidence="7">
    <location>
        <begin position="70"/>
        <end position="89"/>
    </location>
</feature>
<keyword evidence="7" id="KW-0812">Transmembrane</keyword>
<comment type="catalytic activity">
    <reaction evidence="1">
        <text>ATP + protein L-histidine = ADP + protein N-phospho-L-histidine.</text>
        <dbReference type="EC" id="2.7.13.3"/>
    </reaction>
</comment>